<keyword evidence="8" id="KW-1133">Transmembrane helix</keyword>
<evidence type="ECO:0000259" key="9">
    <source>
        <dbReference type="PROSITE" id="PS50109"/>
    </source>
</evidence>
<dbReference type="PROSITE" id="PS50109">
    <property type="entry name" value="HIS_KIN"/>
    <property type="match status" value="1"/>
</dbReference>
<keyword evidence="7" id="KW-0902">Two-component regulatory system</keyword>
<reference evidence="10 11" key="1">
    <citation type="submission" date="2019-03" db="EMBL/GenBank/DDBJ databases">
        <title>Complete Genome Sequence of Leuconostoc kimchii strain NKJ218 Isolated from Homemade Kimchi.</title>
        <authorList>
            <person name="Jung J.Y."/>
            <person name="Jin H.M."/>
            <person name="Jung J.-W."/>
            <person name="Lee S.-Y."/>
            <person name="Ryu B.-G."/>
            <person name="Han S.-S."/>
            <person name="Kang H.K."/>
            <person name="Choi H.W."/>
            <person name="Chung E.J."/>
            <person name="Choi K.-M."/>
        </authorList>
    </citation>
    <scope>NUCLEOTIDE SEQUENCE [LARGE SCALE GENOMIC DNA]</scope>
    <source>
        <strain evidence="10 11">NKJ218</strain>
    </source>
</reference>
<evidence type="ECO:0000256" key="2">
    <source>
        <dbReference type="ARBA" id="ARBA00004370"/>
    </source>
</evidence>
<evidence type="ECO:0000256" key="6">
    <source>
        <dbReference type="ARBA" id="ARBA00022777"/>
    </source>
</evidence>
<dbReference type="Gene3D" id="3.30.565.10">
    <property type="entry name" value="Histidine kinase-like ATPase, C-terminal domain"/>
    <property type="match status" value="1"/>
</dbReference>
<evidence type="ECO:0000256" key="7">
    <source>
        <dbReference type="ARBA" id="ARBA00023012"/>
    </source>
</evidence>
<dbReference type="PRINTS" id="PR00344">
    <property type="entry name" value="BCTRLSENSOR"/>
</dbReference>
<evidence type="ECO:0000313" key="10">
    <source>
        <dbReference type="EMBL" id="QBR47930.1"/>
    </source>
</evidence>
<dbReference type="Gene3D" id="3.30.450.20">
    <property type="entry name" value="PAS domain"/>
    <property type="match status" value="1"/>
</dbReference>
<keyword evidence="11" id="KW-1185">Reference proteome</keyword>
<dbReference type="PANTHER" id="PTHR45453">
    <property type="entry name" value="PHOSPHATE REGULON SENSOR PROTEIN PHOR"/>
    <property type="match status" value="1"/>
</dbReference>
<dbReference type="SUPFAM" id="SSF47384">
    <property type="entry name" value="Homodimeric domain of signal transducing histidine kinase"/>
    <property type="match status" value="1"/>
</dbReference>
<dbReference type="InterPro" id="IPR050351">
    <property type="entry name" value="BphY/WalK/GraS-like"/>
</dbReference>
<dbReference type="Pfam" id="PF02518">
    <property type="entry name" value="HATPase_c"/>
    <property type="match status" value="1"/>
</dbReference>
<sequence>MKKKILKYLSFLAVNMIMTGLLDSMITFTNHQRLIVVSVMIIAAVFEMWLATLWENSQQQALRVMQKRIQSTIAGNIPREVLVEPGSSYDALIRQFNVLQNYIYHTQQAAQRDVTNYQSLLASLPVGVINVNRQHVIDVFNETAANLLGIARPTTPIAESLVIRQFTLSELITQTFNTKQHQQSILNLQIAGEVKQYEVSTLYHQGDLQHAEVMIILYDLTSVLQAERMQSDFLANASHELKTPLTAITGFVETLQGPAGESLETRQQFLGIVAEEAQRLTSLVSDILSLSRVQQKSEAVSLEMAVHDMVNDQWQHVQTLASVKHVALKNDVPSDFFVRGFKNDMATILQNLIVNAVKYNKPNGHILITAYKDHQHWQINVKDTGIGIPKNQQSRIFERFYRGDESRQRTIASGTGLGLSIVNEIVRKHNGDLKVNSQVGVGTTISVTLPL</sequence>
<keyword evidence="5" id="KW-0808">Transferase</keyword>
<dbReference type="InterPro" id="IPR003661">
    <property type="entry name" value="HisK_dim/P_dom"/>
</dbReference>
<evidence type="ECO:0000256" key="5">
    <source>
        <dbReference type="ARBA" id="ARBA00022679"/>
    </source>
</evidence>
<dbReference type="EMBL" id="CP037939">
    <property type="protein sequence ID" value="QBR47930.1"/>
    <property type="molecule type" value="Genomic_DNA"/>
</dbReference>
<dbReference type="SUPFAM" id="SSF55874">
    <property type="entry name" value="ATPase domain of HSP90 chaperone/DNA topoisomerase II/histidine kinase"/>
    <property type="match status" value="1"/>
</dbReference>
<evidence type="ECO:0000256" key="3">
    <source>
        <dbReference type="ARBA" id="ARBA00012438"/>
    </source>
</evidence>
<dbReference type="Proteomes" id="UP000295756">
    <property type="component" value="Chromosome"/>
</dbReference>
<dbReference type="CDD" id="cd00082">
    <property type="entry name" value="HisKA"/>
    <property type="match status" value="1"/>
</dbReference>
<organism evidence="10 11">
    <name type="scientific">Leuconostoc kimchii</name>
    <dbReference type="NCBI Taxonomy" id="136609"/>
    <lineage>
        <taxon>Bacteria</taxon>
        <taxon>Bacillati</taxon>
        <taxon>Bacillota</taxon>
        <taxon>Bacilli</taxon>
        <taxon>Lactobacillales</taxon>
        <taxon>Lactobacillaceae</taxon>
        <taxon>Leuconostoc</taxon>
    </lineage>
</organism>
<name>A0ABX5SP58_9LACO</name>
<dbReference type="InterPro" id="IPR003594">
    <property type="entry name" value="HATPase_dom"/>
</dbReference>
<accession>A0ABX5SP58</accession>
<dbReference type="InterPro" id="IPR036890">
    <property type="entry name" value="HATPase_C_sf"/>
</dbReference>
<evidence type="ECO:0000256" key="4">
    <source>
        <dbReference type="ARBA" id="ARBA00022553"/>
    </source>
</evidence>
<proteinExistence type="predicted"/>
<keyword evidence="4" id="KW-0597">Phosphoprotein</keyword>
<dbReference type="PANTHER" id="PTHR45453:SF1">
    <property type="entry name" value="PHOSPHATE REGULON SENSOR PROTEIN PHOR"/>
    <property type="match status" value="1"/>
</dbReference>
<keyword evidence="8" id="KW-0812">Transmembrane</keyword>
<comment type="subcellular location">
    <subcellularLocation>
        <location evidence="2">Membrane</location>
    </subcellularLocation>
</comment>
<dbReference type="RefSeq" id="WP_013103789.1">
    <property type="nucleotide sequence ID" value="NZ_CP037939.1"/>
</dbReference>
<feature type="transmembrane region" description="Helical" evidence="8">
    <location>
        <begin position="34"/>
        <end position="54"/>
    </location>
</feature>
<evidence type="ECO:0000256" key="8">
    <source>
        <dbReference type="SAM" id="Phobius"/>
    </source>
</evidence>
<dbReference type="EC" id="2.7.13.3" evidence="3"/>
<gene>
    <name evidence="10" type="ORF">EW139_07250</name>
</gene>
<dbReference type="SMART" id="SM00388">
    <property type="entry name" value="HisKA"/>
    <property type="match status" value="1"/>
</dbReference>
<dbReference type="Pfam" id="PF00512">
    <property type="entry name" value="HisKA"/>
    <property type="match status" value="1"/>
</dbReference>
<keyword evidence="8" id="KW-0472">Membrane</keyword>
<comment type="catalytic activity">
    <reaction evidence="1">
        <text>ATP + protein L-histidine = ADP + protein N-phospho-L-histidine.</text>
        <dbReference type="EC" id="2.7.13.3"/>
    </reaction>
</comment>
<dbReference type="InterPro" id="IPR005467">
    <property type="entry name" value="His_kinase_dom"/>
</dbReference>
<dbReference type="Gene3D" id="1.10.287.130">
    <property type="match status" value="1"/>
</dbReference>
<evidence type="ECO:0000256" key="1">
    <source>
        <dbReference type="ARBA" id="ARBA00000085"/>
    </source>
</evidence>
<evidence type="ECO:0000313" key="11">
    <source>
        <dbReference type="Proteomes" id="UP000295756"/>
    </source>
</evidence>
<dbReference type="InterPro" id="IPR036097">
    <property type="entry name" value="HisK_dim/P_sf"/>
</dbReference>
<dbReference type="CDD" id="cd00075">
    <property type="entry name" value="HATPase"/>
    <property type="match status" value="1"/>
</dbReference>
<protein>
    <recommendedName>
        <fullName evidence="3">histidine kinase</fullName>
        <ecNumber evidence="3">2.7.13.3</ecNumber>
    </recommendedName>
</protein>
<dbReference type="SMART" id="SM00387">
    <property type="entry name" value="HATPase_c"/>
    <property type="match status" value="1"/>
</dbReference>
<feature type="domain" description="Histidine kinase" evidence="9">
    <location>
        <begin position="236"/>
        <end position="451"/>
    </location>
</feature>
<dbReference type="InterPro" id="IPR004358">
    <property type="entry name" value="Sig_transdc_His_kin-like_C"/>
</dbReference>
<keyword evidence="6" id="KW-0418">Kinase</keyword>